<gene>
    <name evidence="13 15" type="primary">ZnT35C</name>
    <name evidence="13" type="synonym">BG:DS07295.1</name>
    <name evidence="13" type="synonym">cg3994</name>
    <name evidence="13" type="synonym">Dmel\CG3994</name>
    <name evidence="13" type="synonym">dZnT35C</name>
    <name evidence="13" type="synonym">ZNT35C</name>
    <name evidence="13" type="synonym">znt35C</name>
    <name evidence="13 15" type="ORF">CG3994</name>
    <name evidence="13" type="ORF">Dmel_CG3994</name>
</gene>
<dbReference type="SUPFAM" id="SSF161111">
    <property type="entry name" value="Cation efflux protein transmembrane domain-like"/>
    <property type="match status" value="1"/>
</dbReference>
<proteinExistence type="evidence at transcript level"/>
<evidence type="ECO:0000256" key="3">
    <source>
        <dbReference type="ARBA" id="ARBA00022448"/>
    </source>
</evidence>
<reference evidence="13 16" key="7">
    <citation type="journal article" date="2005" name="PLoS Comput. Biol.">
        <title>Combined evidence annotation of transposable elements in genome sequences.</title>
        <authorList>
            <person name="Quesneville H."/>
            <person name="Bergman C.M."/>
            <person name="Andrieu O."/>
            <person name="Autard D."/>
            <person name="Nouaud D."/>
            <person name="Ashburner M."/>
            <person name="Anxolabehere D."/>
        </authorList>
    </citation>
    <scope>NUCLEOTIDE SEQUENCE [LARGE SCALE GENOMIC DNA]</scope>
    <source>
        <strain evidence="16">Berkeley</strain>
    </source>
</reference>
<dbReference type="GO" id="GO:0022883">
    <property type="term" value="F:zinc efflux transmembrane transporter activity"/>
    <property type="evidence" value="ECO:0000316"/>
    <property type="project" value="FlyBase"/>
</dbReference>
<dbReference type="GO" id="GO:0071577">
    <property type="term" value="P:zinc ion transmembrane transport"/>
    <property type="evidence" value="ECO:0000316"/>
    <property type="project" value="FlyBase"/>
</dbReference>
<comment type="subcellular location">
    <subcellularLocation>
        <location evidence="1">Membrane</location>
        <topology evidence="1">Multi-pass membrane protein</topology>
    </subcellularLocation>
</comment>
<protein>
    <submittedName>
        <fullName evidence="14">RE54080p</fullName>
    </submittedName>
    <submittedName>
        <fullName evidence="13">Zinc transporter 35C, isoform A</fullName>
    </submittedName>
</protein>
<keyword evidence="6 10" id="KW-1133">Transmembrane helix</keyword>
<dbReference type="OMA" id="FHLMEQG"/>
<dbReference type="GlyGen" id="Q9V471">
    <property type="glycosylation" value="1 site"/>
</dbReference>
<feature type="domain" description="Cation efflux protein cytoplasmic" evidence="12">
    <location>
        <begin position="385"/>
        <end position="457"/>
    </location>
</feature>
<dbReference type="AlphaFoldDB" id="Q9V471"/>
<dbReference type="GeneID" id="34890"/>
<dbReference type="PaxDb" id="7227-FBpp0080274"/>
<feature type="domain" description="Cation efflux protein transmembrane" evidence="11">
    <location>
        <begin position="91"/>
        <end position="378"/>
    </location>
</feature>
<dbReference type="InParanoid" id="Q9V471"/>
<feature type="transmembrane region" description="Helical" evidence="10">
    <location>
        <begin position="91"/>
        <end position="111"/>
    </location>
</feature>
<reference evidence="13 16" key="6">
    <citation type="journal article" date="2002" name="Genome Biol.">
        <title>Heterochromatic sequences in a Drosophila whole-genome shotgun assembly.</title>
        <authorList>
            <person name="Hoskins R.A."/>
            <person name="Smith C.D."/>
            <person name="Carlson J.W."/>
            <person name="Carvalho A.B."/>
            <person name="Halpern A."/>
            <person name="Kaminker J.S."/>
            <person name="Kennedy C."/>
            <person name="Mungall C.J."/>
            <person name="Sullivan B.A."/>
            <person name="Sutton G.G."/>
            <person name="Yasuhara J.C."/>
            <person name="Wakimoto B.T."/>
            <person name="Myers E.W."/>
            <person name="Celniker S.E."/>
            <person name="Rubin G.M."/>
            <person name="Karpen G.H."/>
        </authorList>
    </citation>
    <scope>NUCLEOTIDE SEQUENCE [LARGE SCALE GENOMIC DNA]</scope>
    <source>
        <strain evidence="16">Berkeley</strain>
    </source>
</reference>
<dbReference type="UCSC" id="CG3994-RA">
    <property type="organism name" value="d. melanogaster"/>
</dbReference>
<dbReference type="eggNOG" id="KOG1482">
    <property type="taxonomic scope" value="Eukaryota"/>
</dbReference>
<dbReference type="Pfam" id="PF01545">
    <property type="entry name" value="Cation_efflux"/>
    <property type="match status" value="1"/>
</dbReference>
<dbReference type="GO" id="GO:0010312">
    <property type="term" value="P:detoxification of zinc ion"/>
    <property type="evidence" value="ECO:0000315"/>
    <property type="project" value="FlyBase"/>
</dbReference>
<reference evidence="13" key="12">
    <citation type="journal article" date="2015" name="G3 (Bethesda)">
        <title>Gene Model Annotations for Drosophila melanogaster: The Rule-Benders.</title>
        <authorList>
            <consortium name="FlyBase Consortium"/>
            <person name="Crosby M.A."/>
            <person name="Gramates L.S."/>
            <person name="Dos Santos G."/>
            <person name="Matthews B.B."/>
            <person name="St Pierre S.E."/>
            <person name="Zhou P."/>
            <person name="Schroeder A.J."/>
            <person name="Falls K."/>
            <person name="Emmert D.B."/>
            <person name="Russo S.M."/>
            <person name="Gelbart W.M."/>
            <person name="null"/>
        </authorList>
    </citation>
    <scope>NUCLEOTIDE SEQUENCE</scope>
</reference>
<dbReference type="InterPro" id="IPR027469">
    <property type="entry name" value="Cation_efflux_TMD_sf"/>
</dbReference>
<dbReference type="Gene3D" id="1.20.1510.10">
    <property type="entry name" value="Cation efflux protein transmembrane domain"/>
    <property type="match status" value="2"/>
</dbReference>
<evidence type="ECO:0000259" key="11">
    <source>
        <dbReference type="Pfam" id="PF01545"/>
    </source>
</evidence>
<keyword evidence="5" id="KW-0862">Zinc</keyword>
<evidence type="ECO:0000256" key="7">
    <source>
        <dbReference type="ARBA" id="ARBA00023065"/>
    </source>
</evidence>
<keyword evidence="16" id="KW-1185">Reference proteome</keyword>
<evidence type="ECO:0000256" key="6">
    <source>
        <dbReference type="ARBA" id="ARBA00022989"/>
    </source>
</evidence>
<evidence type="ECO:0000313" key="14">
    <source>
        <dbReference type="EMBL" id="AAL49082.1"/>
    </source>
</evidence>
<feature type="transmembrane region" description="Helical" evidence="10">
    <location>
        <begin position="320"/>
        <end position="344"/>
    </location>
</feature>
<reference evidence="16" key="3">
    <citation type="journal article" date="2002" name="Genome Biol.">
        <title>Finishing a whole-genome shotgun: release 3 of the Drosophila melanogaster euchromatic genome sequence.</title>
        <authorList>
            <person name="Celniker S.E."/>
            <person name="Wheeler D.A."/>
            <person name="Kronmiller B."/>
            <person name="Carlson J.W."/>
            <person name="Halpern A."/>
            <person name="Patel S."/>
            <person name="Adams M."/>
            <person name="Champe M."/>
            <person name="Dugan S.P."/>
            <person name="Frise E."/>
            <person name="Hodgson A."/>
            <person name="George R.A."/>
            <person name="Hoskins R.A."/>
            <person name="Laverty T."/>
            <person name="Muzny D.M."/>
            <person name="Nelson C.R."/>
            <person name="Pacleb J.M."/>
            <person name="Park S."/>
            <person name="Pfeiffer B.D."/>
            <person name="Richards S."/>
            <person name="Sodergren E.J."/>
            <person name="Svirskas R."/>
            <person name="Tabor P.E."/>
            <person name="Wan K."/>
            <person name="Stapleton M."/>
            <person name="Sutton G.G."/>
            <person name="Venter C."/>
            <person name="Weinstock G."/>
            <person name="Scherer S.E."/>
            <person name="Myers E.W."/>
            <person name="Gibbs R.A."/>
            <person name="Rubin G.M."/>
        </authorList>
    </citation>
    <scope>NUCLEOTIDE SEQUENCE [LARGE SCALE GENOMIC DNA]</scope>
    <source>
        <strain evidence="16">Berkeley</strain>
    </source>
</reference>
<keyword evidence="8 10" id="KW-0472">Membrane</keyword>
<dbReference type="DNASU" id="34890"/>
<dbReference type="InterPro" id="IPR050681">
    <property type="entry name" value="CDF/SLC30A"/>
</dbReference>
<evidence type="ECO:0000259" key="12">
    <source>
        <dbReference type="Pfam" id="PF16916"/>
    </source>
</evidence>
<dbReference type="FunCoup" id="Q9V471">
    <property type="interactions" value="26"/>
</dbReference>
<dbReference type="Bgee" id="FBgn0028516">
    <property type="expression patterns" value="Expressed in adult Malpighian tubule (Drosophila) and 60 other cell types or tissues"/>
</dbReference>
<dbReference type="ExpressionAtlas" id="Q9V471">
    <property type="expression patterns" value="baseline and differential"/>
</dbReference>
<keyword evidence="7" id="KW-0406">Ion transport</keyword>
<reference evidence="13" key="14">
    <citation type="submission" date="2022-11" db="EMBL/GenBank/DDBJ databases">
        <title>Drosophila melanogaster release 4 sequence.</title>
        <authorList>
            <consortium name="Berkeley Drosophila Genome Project"/>
            <person name="Celniker S."/>
            <person name="Carlson J."/>
            <person name="Wan K."/>
            <person name="Pfeiffer B."/>
            <person name="Frise E."/>
            <person name="George R."/>
            <person name="Hoskins R."/>
            <person name="Stapleton M."/>
            <person name="Pacleb J."/>
            <person name="Park S."/>
            <person name="Svirskas R."/>
            <person name="Smith E."/>
            <person name="Yu C."/>
            <person name="Rubin G."/>
        </authorList>
    </citation>
    <scope>NUCLEOTIDE SEQUENCE</scope>
</reference>
<keyword evidence="5" id="KW-0864">Zinc transport</keyword>
<dbReference type="Pfam" id="PF16916">
    <property type="entry name" value="ZT_dimer"/>
    <property type="match status" value="1"/>
</dbReference>
<feature type="compositionally biased region" description="Basic and acidic residues" evidence="9">
    <location>
        <begin position="1"/>
        <end position="16"/>
    </location>
</feature>
<dbReference type="InterPro" id="IPR002524">
    <property type="entry name" value="Cation_efflux"/>
</dbReference>
<reference evidence="13 16" key="1">
    <citation type="journal article" date="2000" name="Science">
        <title>The genome sequence of Drosophila melanogaster.</title>
        <authorList>
            <person name="Adams M.D."/>
            <person name="Celniker S.E."/>
            <person name="Holt R.A."/>
            <person name="Evans C.A."/>
            <person name="Gocayne J.D."/>
            <person name="Amanatides P.G."/>
            <person name="Scherer S.E."/>
            <person name="Li P.W."/>
            <person name="Hoskins R.A."/>
            <person name="Galle R.F."/>
            <person name="George R.A."/>
            <person name="Lewis S.E."/>
            <person name="Richards S."/>
            <person name="Ashburner M."/>
            <person name="Henderson S.N."/>
            <person name="Sutton G.G."/>
            <person name="Wortman J.R."/>
            <person name="Yandell M.D."/>
            <person name="Zhang Q."/>
            <person name="Chen L.X."/>
            <person name="Brandon R.C."/>
            <person name="Rogers Y.H."/>
            <person name="Blazej R.G."/>
            <person name="Champe M."/>
            <person name="Pfeiffer B.D."/>
            <person name="Wan K.H."/>
            <person name="Doyle C."/>
            <person name="Baxter E.G."/>
            <person name="Helt G."/>
            <person name="Nelson C.R."/>
            <person name="Gabor G.L."/>
            <person name="Abril J.F."/>
            <person name="Agbayani A."/>
            <person name="An H.J."/>
            <person name="Andrews-Pfannkoch C."/>
            <person name="Baldwin D."/>
            <person name="Ballew R.M."/>
            <person name="Basu A."/>
            <person name="Baxendale J."/>
            <person name="Bayraktaroglu L."/>
            <person name="Beasley E.M."/>
            <person name="Beeson K.Y."/>
            <person name="Benos P.V."/>
            <person name="Berman B.P."/>
            <person name="Bhandari D."/>
            <person name="Bolshakov S."/>
            <person name="Borkova D."/>
            <person name="Botchan M.R."/>
            <person name="Bouck J."/>
            <person name="Brokstein P."/>
            <person name="Brottier P."/>
            <person name="Burtis K.C."/>
            <person name="Busam D.A."/>
            <person name="Butler H."/>
            <person name="Cadieu E."/>
            <person name="Center A."/>
            <person name="Chandra I."/>
            <person name="Cherry J.M."/>
            <person name="Cawley S."/>
            <person name="Dahlke C."/>
            <person name="Davenport L.B."/>
            <person name="Davies P."/>
            <person name="de Pablos B."/>
            <person name="Delcher A."/>
            <person name="Deng Z."/>
            <person name="Mays A.D."/>
            <person name="Dew I."/>
            <person name="Dietz S.M."/>
            <person name="Dodson K."/>
            <person name="Doup L.E."/>
            <person name="Downes M."/>
            <person name="Dugan-Rocha S."/>
            <person name="Dunkov B.C."/>
            <person name="Dunn P."/>
            <person name="Durbin K.J."/>
            <person name="Evangelista C.C."/>
            <person name="Ferraz C."/>
            <person name="Ferriera S."/>
            <person name="Fleischmann W."/>
            <person name="Fosler C."/>
            <person name="Gabrielian A.E."/>
            <person name="Garg N.S."/>
            <person name="Gelbart W.M."/>
            <person name="Glasser K."/>
            <person name="Glodek A."/>
            <person name="Gong F."/>
            <person name="Gorrell J.H."/>
            <person name="Gu Z."/>
            <person name="Guan P."/>
            <person name="Harris M."/>
            <person name="Harris N.L."/>
            <person name="Harvey D."/>
            <person name="Heiman T.J."/>
            <person name="Hernandez J.R."/>
            <person name="Houck J."/>
            <person name="Hostin D."/>
            <person name="Houston K.A."/>
            <person name="Howland T.J."/>
            <person name="Wei M.H."/>
            <person name="Ibegwam C."/>
            <person name="Jalali M."/>
            <person name="Kalush F."/>
            <person name="Karpen G.H."/>
            <person name="Ke Z."/>
            <person name="Kennison J.A."/>
            <person name="Ketchum K.A."/>
            <person name="Kimmel B.E."/>
            <person name="Kodira C.D."/>
            <person name="Kraft C."/>
            <person name="Kravitz S."/>
            <person name="Kulp D."/>
            <person name="Lai Z."/>
            <person name="Lasko P."/>
            <person name="Lei Y."/>
            <person name="Levitsky A.A."/>
            <person name="Li J."/>
            <person name="Li Z."/>
            <person name="Liang Y."/>
            <person name="Lin X."/>
            <person name="Liu X."/>
            <person name="Mattei B."/>
            <person name="McIntosh T.C."/>
            <person name="McLeod M.P."/>
            <person name="McPherson D."/>
            <person name="Merkulov G."/>
            <person name="Milshina N.V."/>
            <person name="Mobarry C."/>
            <person name="Morris J."/>
            <person name="Moshrefi A."/>
            <person name="Mount S.M."/>
            <person name="Moy M."/>
            <person name="Murphy B."/>
            <person name="Murphy L."/>
            <person name="Muzny D.M."/>
            <person name="Nelson D.L."/>
            <person name="Nelson D.R."/>
            <person name="Nelson K.A."/>
            <person name="Nixon K."/>
            <person name="Nusskern D.R."/>
            <person name="Pacleb J.M."/>
            <person name="Palazzolo M."/>
            <person name="Pittman G.S."/>
            <person name="Pan S."/>
            <person name="Pollard J."/>
            <person name="Puri V."/>
            <person name="Reese M.G."/>
            <person name="Reinert K."/>
            <person name="Remington K."/>
            <person name="Saunders R.D."/>
            <person name="Scheeler F."/>
            <person name="Shen H."/>
            <person name="Shue B.C."/>
            <person name="Siden-Kiamos I."/>
            <person name="Simpson M."/>
            <person name="Skupski M.P."/>
            <person name="Smith T."/>
            <person name="Spier E."/>
            <person name="Spradling A.C."/>
            <person name="Stapleton M."/>
            <person name="Strong R."/>
            <person name="Sun E."/>
            <person name="Svirskas R."/>
            <person name="Tector C."/>
            <person name="Turner R."/>
            <person name="Venter E."/>
            <person name="Wang A.H."/>
            <person name="Wang X."/>
            <person name="Wang Z.Y."/>
            <person name="Wassarman D.A."/>
            <person name="Weinstock G.M."/>
            <person name="Weissenbach J."/>
            <person name="Williams S.M."/>
            <person name="WoodageT"/>
            <person name="Worley K.C."/>
            <person name="Wu D."/>
            <person name="Yang S."/>
            <person name="Yao Q.A."/>
            <person name="Ye J."/>
            <person name="Yeh R.F."/>
            <person name="Zaveri J.S."/>
            <person name="Zhan M."/>
            <person name="Zhang G."/>
            <person name="Zhao Q."/>
            <person name="Zheng L."/>
            <person name="Zheng X.H."/>
            <person name="Zhong F.N."/>
            <person name="Zhong W."/>
            <person name="Zhou X."/>
            <person name="Zhu S."/>
            <person name="Zhu X."/>
            <person name="Smith H.O."/>
            <person name="Gibbs R.A."/>
            <person name="Myers E.W."/>
            <person name="Rubin G.M."/>
            <person name="Venter J.C."/>
        </authorList>
    </citation>
    <scope>NUCLEOTIDE SEQUENCE [LARGE SCALE GENOMIC DNA]</scope>
    <source>
        <strain evidence="16">Berkeley</strain>
    </source>
</reference>
<reference evidence="13" key="8">
    <citation type="submission" date="2006-08" db="EMBL/GenBank/DDBJ databases">
        <authorList>
            <person name="Celniker S."/>
            <person name="Carlson J."/>
            <person name="Wan K."/>
            <person name="Frise E."/>
            <person name="Hoskins R."/>
            <person name="Park S."/>
            <person name="Svirskas R."/>
            <person name="Rubin G."/>
        </authorList>
    </citation>
    <scope>NUCLEOTIDE SEQUENCE</scope>
</reference>
<evidence type="ECO:0000256" key="2">
    <source>
        <dbReference type="ARBA" id="ARBA00008873"/>
    </source>
</evidence>
<reference evidence="14" key="2">
    <citation type="submission" date="2001-12" db="EMBL/GenBank/DDBJ databases">
        <authorList>
            <person name="Stapleton M."/>
            <person name="Brokstein P."/>
            <person name="Hong L."/>
            <person name="Agbayani A."/>
            <person name="Carlson J."/>
            <person name="Champe M."/>
            <person name="Chavez C."/>
            <person name="Dorsett V."/>
            <person name="Dresnek D."/>
            <person name="Farfan D."/>
            <person name="Frise E."/>
            <person name="George R."/>
            <person name="Gonzalez M."/>
            <person name="Guarin H."/>
            <person name="Kronmiller B."/>
            <person name="Li P."/>
            <person name="Liao G."/>
            <person name="Miranda A."/>
            <person name="Mungall C.J."/>
            <person name="Nunoo J."/>
            <person name="Pacleb J."/>
            <person name="Paragas V."/>
            <person name="Park S."/>
            <person name="Patel S."/>
            <person name="Phouanenavong S."/>
            <person name="Wan K."/>
            <person name="Yu C."/>
            <person name="Lewis S.E."/>
            <person name="Rubin G.M."/>
            <person name="Celniker S."/>
        </authorList>
    </citation>
    <scope>NUCLEOTIDE SEQUENCE</scope>
    <source>
        <strain evidence="14">Berkeley</strain>
    </source>
</reference>
<dbReference type="VEuPathDB" id="VectorBase:FBgn0028516"/>
<dbReference type="FlyBase" id="FBgn0028516">
    <property type="gene designation" value="ZnT35C"/>
</dbReference>
<feature type="transmembrane region" description="Helical" evidence="10">
    <location>
        <begin position="356"/>
        <end position="377"/>
    </location>
</feature>
<dbReference type="KEGG" id="dme:Dmel_CG3994"/>
<sequence length="472" mass="51037">MSRNEDTPIAKRDSGRTRRSNYGTAPSFHLMEQGQPGVNVVAGNGNNNHPATPATPAQIFCLHGRSNNVEVRDHCHRARSEGVDVKARRKLIIASILCLVFMIAEIVGGVLSNSLAIATDAAHLLTDFASFMISLFAIWIAGRPSTQRMSFGWYRAEVIGAMASVFMIWVITGILVWLAIGRLISGDYEVNAKIMLITSGLAILVNVIMGVQLQHGHSHGLGGGHGHSHGGSKNASHVQATSTPCSDSPSQRIEGGVAYAPEDAELPGGGLPTFSYQNTKLVDPTLDLEIAAVLAETAPGSHHHGGPVGREAVNMNVRAALIHVIGDVIQSVGVFVAAGVIYFWPEYSIVDPICTFVFSIIVLFTTFTIMKDALLVLMEGTPNYMHYAEVLQIFQGIEGVERVHNLRIWALSINKVALSAHLAIAENANPKRILDAATSAVHLRYNFFETTIQIEDYTAQMESCLQCNVPEK</sequence>
<dbReference type="NCBIfam" id="TIGR01297">
    <property type="entry name" value="CDF"/>
    <property type="match status" value="1"/>
</dbReference>
<organism evidence="13 16">
    <name type="scientific">Drosophila melanogaster</name>
    <name type="common">Fruit fly</name>
    <dbReference type="NCBI Taxonomy" id="7227"/>
    <lineage>
        <taxon>Eukaryota</taxon>
        <taxon>Metazoa</taxon>
        <taxon>Ecdysozoa</taxon>
        <taxon>Arthropoda</taxon>
        <taxon>Hexapoda</taxon>
        <taxon>Insecta</taxon>
        <taxon>Pterygota</taxon>
        <taxon>Neoptera</taxon>
        <taxon>Endopterygota</taxon>
        <taxon>Diptera</taxon>
        <taxon>Brachycera</taxon>
        <taxon>Muscomorpha</taxon>
        <taxon>Ephydroidea</taxon>
        <taxon>Drosophilidae</taxon>
        <taxon>Drosophila</taxon>
        <taxon>Sophophora</taxon>
    </lineage>
</organism>
<evidence type="ECO:0000256" key="5">
    <source>
        <dbReference type="ARBA" id="ARBA00022906"/>
    </source>
</evidence>
<reference evidence="16" key="5">
    <citation type="journal article" date="2002" name="Genome Biol.">
        <title>The transposable elements of the Drosophila melanogaster euchromatin: a genomics perspective.</title>
        <authorList>
            <person name="Kaminker J.S."/>
            <person name="Bergman C.M."/>
            <person name="Kronmiller B."/>
            <person name="Carlson J."/>
            <person name="Svirskas R."/>
            <person name="Patel S."/>
            <person name="Frise E."/>
            <person name="Wheeler D.A."/>
            <person name="Lewis S.E."/>
            <person name="Rubin G.M."/>
            <person name="Ashburner M."/>
            <person name="Celniker S.E."/>
        </authorList>
    </citation>
    <scope>NUCLEOTIDE SEQUENCE [LARGE SCALE GENOMIC DNA]</scope>
    <source>
        <strain evidence="16">Berkeley</strain>
    </source>
</reference>
<evidence type="ECO:0000313" key="13">
    <source>
        <dbReference type="EMBL" id="AAF53443.3"/>
    </source>
</evidence>
<accession>Q9V471</accession>
<evidence type="ECO:0000256" key="4">
    <source>
        <dbReference type="ARBA" id="ARBA00022692"/>
    </source>
</evidence>
<dbReference type="FunFam" id="1.20.1510.10:FF:000040">
    <property type="entry name" value="Blast:Zinc transporter 2"/>
    <property type="match status" value="1"/>
</dbReference>
<comment type="similarity">
    <text evidence="2">Belongs to the cation diffusion facilitator (CDF) transporter (TC 2.A.4) family. SLC30A subfamily.</text>
</comment>
<feature type="transmembrane region" description="Helical" evidence="10">
    <location>
        <begin position="154"/>
        <end position="180"/>
    </location>
</feature>
<dbReference type="Proteomes" id="UP000000803">
    <property type="component" value="Chromosome 2L"/>
</dbReference>
<evidence type="ECO:0000256" key="8">
    <source>
        <dbReference type="ARBA" id="ARBA00023136"/>
    </source>
</evidence>
<dbReference type="GO" id="GO:0010043">
    <property type="term" value="P:response to zinc ion"/>
    <property type="evidence" value="ECO:0000315"/>
    <property type="project" value="FlyBase"/>
</dbReference>
<dbReference type="GO" id="GO:0016324">
    <property type="term" value="C:apical plasma membrane"/>
    <property type="evidence" value="ECO:0000314"/>
    <property type="project" value="FlyBase"/>
</dbReference>
<evidence type="ECO:0000256" key="10">
    <source>
        <dbReference type="SAM" id="Phobius"/>
    </source>
</evidence>
<evidence type="ECO:0000313" key="15">
    <source>
        <dbReference type="FlyBase" id="FBgn0028516"/>
    </source>
</evidence>
<evidence type="ECO:0000313" key="16">
    <source>
        <dbReference type="Proteomes" id="UP000000803"/>
    </source>
</evidence>
<feature type="transmembrane region" description="Helical" evidence="10">
    <location>
        <begin position="192"/>
        <end position="211"/>
    </location>
</feature>
<reference evidence="13" key="15">
    <citation type="submission" date="2022-11" db="EMBL/GenBank/DDBJ databases">
        <authorList>
            <consortium name="FlyBase"/>
        </authorList>
    </citation>
    <scope>NUCLEOTIDE SEQUENCE</scope>
</reference>
<dbReference type="GO" id="GO:0006882">
    <property type="term" value="P:intracellular zinc ion homeostasis"/>
    <property type="evidence" value="ECO:0000315"/>
    <property type="project" value="FlyBase"/>
</dbReference>
<reference evidence="13" key="11">
    <citation type="journal article" date="2015" name="G3 (Bethesda)">
        <title>Gene Model Annotations for Drosophila melanogaster: Impact of High-Throughput Data.</title>
        <authorList>
            <consortium name="FlyBase Consortium"/>
            <person name="Matthews B.B."/>
            <person name="Dos Santos G."/>
            <person name="Crosby M.A."/>
            <person name="Emmert D.B."/>
            <person name="St Pierre S.E."/>
            <person name="Gramates L.S."/>
            <person name="Zhou P."/>
            <person name="Schroeder A.J."/>
            <person name="Falls K."/>
            <person name="Strelets V."/>
            <person name="Russo S.M."/>
            <person name="Gelbart W.M."/>
            <person name="null"/>
        </authorList>
    </citation>
    <scope>NUCLEOTIDE SEQUENCE</scope>
</reference>
<dbReference type="InterPro" id="IPR058533">
    <property type="entry name" value="Cation_efflux_TM"/>
</dbReference>
<feature type="compositionally biased region" description="Polar residues" evidence="9">
    <location>
        <begin position="233"/>
        <end position="251"/>
    </location>
</feature>
<dbReference type="STRING" id="7227.FBpp0080274"/>
<feature type="region of interest" description="Disordered" evidence="9">
    <location>
        <begin position="1"/>
        <end position="28"/>
    </location>
</feature>
<dbReference type="PANTHER" id="PTHR11562:SF17">
    <property type="entry name" value="RE54080P-RELATED"/>
    <property type="match status" value="1"/>
</dbReference>
<reference evidence="13" key="13">
    <citation type="journal article" date="2015" name="Genome Res.">
        <title>The Release 6 reference sequence of the Drosophila melanogaster genome.</title>
        <authorList>
            <person name="Hoskins R.A."/>
            <person name="Carlson J.W."/>
            <person name="Wan K.H."/>
            <person name="Park S."/>
            <person name="Mendez I."/>
            <person name="Galle S.E."/>
            <person name="Booth B.W."/>
            <person name="Pfeiffer B.D."/>
            <person name="George R.A."/>
            <person name="Svirskas R."/>
            <person name="Krzywinski M."/>
            <person name="Schein J."/>
            <person name="Accardo M.C."/>
            <person name="Damia E."/>
            <person name="Messina G."/>
            <person name="Mendez-Lago M."/>
            <person name="de Pablos B."/>
            <person name="Demakova O.V."/>
            <person name="Andreyeva E.N."/>
            <person name="Boldyreva L.V."/>
            <person name="Marra M."/>
            <person name="Carvalho A.B."/>
            <person name="Dimitri P."/>
            <person name="Villasante A."/>
            <person name="Zhimulev I.F."/>
            <person name="Rubin G.M."/>
            <person name="Karpen G.H."/>
            <person name="Celniker S.E."/>
        </authorList>
    </citation>
    <scope>NUCLEOTIDE SEQUENCE</scope>
</reference>
<dbReference type="FunFam" id="1.20.1510.10:FF:000025">
    <property type="entry name" value="Zinc transporter 35C, isoform B"/>
    <property type="match status" value="1"/>
</dbReference>
<feature type="transmembrane region" description="Helical" evidence="10">
    <location>
        <begin position="123"/>
        <end position="142"/>
    </location>
</feature>
<keyword evidence="3" id="KW-0813">Transport</keyword>
<dbReference type="SMR" id="Q9V471"/>
<feature type="region of interest" description="Disordered" evidence="9">
    <location>
        <begin position="219"/>
        <end position="251"/>
    </location>
</feature>
<dbReference type="EMBL" id="AE014134">
    <property type="protein sequence ID" value="AAF53443.3"/>
    <property type="molecule type" value="Genomic_DNA"/>
</dbReference>
<dbReference type="EMBL" id="AY071460">
    <property type="protein sequence ID" value="AAL49082.1"/>
    <property type="molecule type" value="mRNA"/>
</dbReference>
<dbReference type="BioGRID-ORCS" id="34890">
    <property type="hits" value="0 hits in 3 CRISPR screens"/>
</dbReference>
<keyword evidence="4 10" id="KW-0812">Transmembrane</keyword>
<dbReference type="PANTHER" id="PTHR11562">
    <property type="entry name" value="CATION EFFLUX PROTEIN/ ZINC TRANSPORTER"/>
    <property type="match status" value="1"/>
</dbReference>
<name>Q9V471_DROME</name>
<dbReference type="OrthoDB" id="9944568at2759"/>
<reference evidence="13 16" key="10">
    <citation type="journal article" date="2007" name="Science">
        <title>Sequence finishing and mapping of Drosophila melanogaster heterochromatin.</title>
        <authorList>
            <person name="Hoskins R.A."/>
            <person name="Carlson J.W."/>
            <person name="Kennedy C."/>
            <person name="Acevedo D."/>
            <person name="Evans-Holm M."/>
            <person name="Frise E."/>
            <person name="Wan K.H."/>
            <person name="Park S."/>
            <person name="Mendez-Lago M."/>
            <person name="Rossi F."/>
            <person name="Villasante A."/>
            <person name="Dimitri P."/>
            <person name="Karpen G.H."/>
            <person name="Celniker S.E."/>
        </authorList>
    </citation>
    <scope>NUCLEOTIDE SEQUENCE [LARGE SCALE GENOMIC DNA]</scope>
    <source>
        <strain evidence="16">Berkeley</strain>
    </source>
</reference>
<evidence type="ECO:0000256" key="1">
    <source>
        <dbReference type="ARBA" id="ARBA00004141"/>
    </source>
</evidence>
<dbReference type="InterPro" id="IPR027470">
    <property type="entry name" value="Cation_efflux_CTD"/>
</dbReference>
<dbReference type="RefSeq" id="NP_609741.3">
    <property type="nucleotide sequence ID" value="NM_135897.5"/>
</dbReference>
<dbReference type="GO" id="GO:0005886">
    <property type="term" value="C:plasma membrane"/>
    <property type="evidence" value="ECO:0000318"/>
    <property type="project" value="GO_Central"/>
</dbReference>
<evidence type="ECO:0000256" key="9">
    <source>
        <dbReference type="SAM" id="MobiDB-lite"/>
    </source>
</evidence>
<dbReference type="CTD" id="34890"/>
<dbReference type="GO" id="GO:0005385">
    <property type="term" value="F:zinc ion transmembrane transporter activity"/>
    <property type="evidence" value="ECO:0000318"/>
    <property type="project" value="GO_Central"/>
</dbReference>
<reference evidence="16" key="4">
    <citation type="journal article" date="2002" name="Genome Biol.">
        <title>Annotation of the Drosophila melanogaster euchromatic genome: a systematic review.</title>
        <authorList>
            <person name="Misra S."/>
            <person name="Crosby M.A."/>
            <person name="Mungall C.J."/>
            <person name="Matthews B.B."/>
            <person name="Campbell K.S."/>
            <person name="Hradecky P."/>
            <person name="Huang Y."/>
            <person name="Kaminker J.S."/>
            <person name="Millburn G.H."/>
            <person name="Prochnik S.E."/>
            <person name="Smith C.D."/>
            <person name="Tupy J.L."/>
            <person name="Whitfied E.J."/>
            <person name="Bayraktaroglu L."/>
            <person name="Berman B.P."/>
            <person name="Bettencourt B.R."/>
            <person name="Celniker S.E."/>
            <person name="de Grey A.D."/>
            <person name="Drysdale R.A."/>
            <person name="Harris N.L."/>
            <person name="Richter J."/>
            <person name="Russo S."/>
            <person name="Schroeder A.J."/>
            <person name="Shu S.Q."/>
            <person name="Stapleton M."/>
            <person name="Yamada C."/>
            <person name="Ashburner M."/>
            <person name="Gelbart W.M."/>
            <person name="Rubin G.M."/>
            <person name="Lewis S.E."/>
        </authorList>
    </citation>
    <scope>GENOME REANNOTATION</scope>
    <source>
        <strain evidence="16">Berkeley</strain>
    </source>
</reference>
<reference evidence="13 16" key="9">
    <citation type="journal article" date="2007" name="Science">
        <title>The Release 5.1 annotation of Drosophila melanogaster heterochromatin.</title>
        <authorList>
            <person name="Smith C.D."/>
            <person name="Shu S."/>
            <person name="Mungall C.J."/>
            <person name="Karpen G.H."/>
        </authorList>
    </citation>
    <scope>NUCLEOTIDE SEQUENCE [LARGE SCALE GENOMIC DNA]</scope>
    <source>
        <strain evidence="16">Berkeley</strain>
    </source>
</reference>
<dbReference type="AGR" id="FB:FBgn0028516"/>